<gene>
    <name evidence="2" type="ORF">GWC95_02225</name>
</gene>
<reference evidence="2 3" key="1">
    <citation type="submission" date="2020-01" db="EMBL/GenBank/DDBJ databases">
        <title>Genome analysis.</title>
        <authorList>
            <person name="Wu S."/>
            <person name="Wang G."/>
        </authorList>
    </citation>
    <scope>NUCLEOTIDE SEQUENCE [LARGE SCALE GENOMIC DNA]</scope>
    <source>
        <strain evidence="2 3">SYL130</strain>
    </source>
</reference>
<dbReference type="PANTHER" id="PTHR47163:SF2">
    <property type="entry name" value="SI:DKEY-17M8.2"/>
    <property type="match status" value="1"/>
</dbReference>
<keyword evidence="3" id="KW-1185">Reference proteome</keyword>
<evidence type="ECO:0000259" key="1">
    <source>
        <dbReference type="SMART" id="SM01126"/>
    </source>
</evidence>
<dbReference type="RefSeq" id="WP_161817037.1">
    <property type="nucleotide sequence ID" value="NZ_JAACJS010000002.1"/>
</dbReference>
<name>A0ABW9ZNS2_9BACT</name>
<accession>A0ABW9ZNS2</accession>
<sequence length="333" mass="38344">MFKNLHELLLSMPTEKACRDYLITQRWDGCPVCPYCGFSDKTYVIESGKRFKCGASQDVCGKKYSVTVGTIFESSRIPLTKWLSAVYVVTAHKKGISSHQLGRDLGVTQRTAWFMIHRIREMMKNVGVQLEGIVEVDETYVGGKMKNKHKKVREQYKKEGGYESGHAGNKTGVMGLLQRHGEVKAVVIDSQKQTLKEMVNQYVTRPSIVMTDSLMAYRGLDKMFGAHEIIRHDKDEFVNGDIHTNSVEGFFSTLKRGIYGIYHQASPKHMQRYCDEFAYRYNTRKIKDADRFALSLKNMERRIDYKTLTKKVEVLPSVPKWVLDKEAKRINKF</sequence>
<dbReference type="PANTHER" id="PTHR47163">
    <property type="entry name" value="DDE_TNP_IS1595 DOMAIN-CONTAINING PROTEIN"/>
    <property type="match status" value="1"/>
</dbReference>
<dbReference type="EMBL" id="JAACJS010000002">
    <property type="protein sequence ID" value="NCI48723.1"/>
    <property type="molecule type" value="Genomic_DNA"/>
</dbReference>
<dbReference type="InterPro" id="IPR053164">
    <property type="entry name" value="IS1016-like_transposase"/>
</dbReference>
<dbReference type="Proteomes" id="UP000753802">
    <property type="component" value="Unassembled WGS sequence"/>
</dbReference>
<dbReference type="Pfam" id="PF12760">
    <property type="entry name" value="Zn_ribbon_IS1595"/>
    <property type="match status" value="1"/>
</dbReference>
<evidence type="ECO:0000313" key="2">
    <source>
        <dbReference type="EMBL" id="NCI48723.1"/>
    </source>
</evidence>
<dbReference type="SMART" id="SM01126">
    <property type="entry name" value="DDE_Tnp_IS1595"/>
    <property type="match status" value="1"/>
</dbReference>
<dbReference type="Pfam" id="PF12762">
    <property type="entry name" value="DDE_Tnp_IS1595"/>
    <property type="match status" value="1"/>
</dbReference>
<organism evidence="2 3">
    <name type="scientific">Sediminibacterium roseum</name>
    <dbReference type="NCBI Taxonomy" id="1978412"/>
    <lineage>
        <taxon>Bacteria</taxon>
        <taxon>Pseudomonadati</taxon>
        <taxon>Bacteroidota</taxon>
        <taxon>Chitinophagia</taxon>
        <taxon>Chitinophagales</taxon>
        <taxon>Chitinophagaceae</taxon>
        <taxon>Sediminibacterium</taxon>
    </lineage>
</organism>
<feature type="domain" description="ISXO2-like transposase" evidence="1">
    <location>
        <begin position="129"/>
        <end position="282"/>
    </location>
</feature>
<evidence type="ECO:0000313" key="3">
    <source>
        <dbReference type="Proteomes" id="UP000753802"/>
    </source>
</evidence>
<protein>
    <submittedName>
        <fullName evidence="2">IS1595 family transposase</fullName>
    </submittedName>
</protein>
<dbReference type="InterPro" id="IPR024445">
    <property type="entry name" value="Tnp_ISXO2-like"/>
</dbReference>
<dbReference type="NCBIfam" id="NF033547">
    <property type="entry name" value="transpos_IS1595"/>
    <property type="match status" value="1"/>
</dbReference>
<proteinExistence type="predicted"/>
<comment type="caution">
    <text evidence="2">The sequence shown here is derived from an EMBL/GenBank/DDBJ whole genome shotgun (WGS) entry which is preliminary data.</text>
</comment>
<dbReference type="InterPro" id="IPR024442">
    <property type="entry name" value="Transposase_Zn_ribbon"/>
</dbReference>